<feature type="domain" description="Fibronectin type-III" evidence="3">
    <location>
        <begin position="582"/>
        <end position="684"/>
    </location>
</feature>
<dbReference type="SUPFAM" id="SSF49265">
    <property type="entry name" value="Fibronectin type III"/>
    <property type="match status" value="1"/>
</dbReference>
<dbReference type="InterPro" id="IPR000159">
    <property type="entry name" value="RA_dom"/>
</dbReference>
<dbReference type="CDD" id="cd00063">
    <property type="entry name" value="FN3"/>
    <property type="match status" value="1"/>
</dbReference>
<dbReference type="InterPro" id="IPR036770">
    <property type="entry name" value="Ankyrin_rpt-contain_sf"/>
</dbReference>
<dbReference type="PROSITE" id="PS50200">
    <property type="entry name" value="RA"/>
    <property type="match status" value="1"/>
</dbReference>
<feature type="domain" description="Ras-associating" evidence="2">
    <location>
        <begin position="1244"/>
        <end position="1347"/>
    </location>
</feature>
<proteinExistence type="predicted"/>
<dbReference type="InterPro" id="IPR039269">
    <property type="entry name" value="ANKFN1"/>
</dbReference>
<accession>A0A7M5USB7</accession>
<protein>
    <recommendedName>
        <fullName evidence="6">Ankyrin repeat and fibronectin type-III domain-containing protein 1</fullName>
    </recommendedName>
</protein>
<dbReference type="PANTHER" id="PTHR21437:SF1">
    <property type="entry name" value="WIDE AWAKE"/>
    <property type="match status" value="1"/>
</dbReference>
<dbReference type="GeneID" id="136822344"/>
<dbReference type="PROSITE" id="PS50853">
    <property type="entry name" value="FN3"/>
    <property type="match status" value="1"/>
</dbReference>
<feature type="compositionally biased region" description="Low complexity" evidence="1">
    <location>
        <begin position="1220"/>
        <end position="1241"/>
    </location>
</feature>
<dbReference type="PANTHER" id="PTHR21437">
    <property type="entry name" value="WIDE AWAKE"/>
    <property type="match status" value="1"/>
</dbReference>
<reference evidence="4" key="1">
    <citation type="submission" date="2021-01" db="UniProtKB">
        <authorList>
            <consortium name="EnsemblMetazoa"/>
        </authorList>
    </citation>
    <scope>IDENTIFICATION</scope>
</reference>
<dbReference type="InterPro" id="IPR013783">
    <property type="entry name" value="Ig-like_fold"/>
</dbReference>
<dbReference type="OrthoDB" id="2428204at2759"/>
<evidence type="ECO:0000259" key="3">
    <source>
        <dbReference type="PROSITE" id="PS50853"/>
    </source>
</evidence>
<dbReference type="RefSeq" id="XP_066934682.1">
    <property type="nucleotide sequence ID" value="XM_067078581.1"/>
</dbReference>
<feature type="region of interest" description="Disordered" evidence="1">
    <location>
        <begin position="386"/>
        <end position="422"/>
    </location>
</feature>
<dbReference type="GO" id="GO:0007165">
    <property type="term" value="P:signal transduction"/>
    <property type="evidence" value="ECO:0007669"/>
    <property type="project" value="InterPro"/>
</dbReference>
<evidence type="ECO:0008006" key="6">
    <source>
        <dbReference type="Google" id="ProtNLM"/>
    </source>
</evidence>
<feature type="compositionally biased region" description="Basic and acidic residues" evidence="1">
    <location>
        <begin position="106"/>
        <end position="117"/>
    </location>
</feature>
<feature type="region of interest" description="Disordered" evidence="1">
    <location>
        <begin position="713"/>
        <end position="749"/>
    </location>
</feature>
<evidence type="ECO:0000313" key="5">
    <source>
        <dbReference type="Proteomes" id="UP000594262"/>
    </source>
</evidence>
<dbReference type="SUPFAM" id="SSF48403">
    <property type="entry name" value="Ankyrin repeat"/>
    <property type="match status" value="1"/>
</dbReference>
<feature type="compositionally biased region" description="Polar residues" evidence="1">
    <location>
        <begin position="402"/>
        <end position="420"/>
    </location>
</feature>
<feature type="compositionally biased region" description="Low complexity" evidence="1">
    <location>
        <begin position="386"/>
        <end position="401"/>
    </location>
</feature>
<dbReference type="GO" id="GO:0005819">
    <property type="term" value="C:spindle"/>
    <property type="evidence" value="ECO:0007669"/>
    <property type="project" value="TreeGrafter"/>
</dbReference>
<dbReference type="GO" id="GO:0061172">
    <property type="term" value="P:regulation of establishment of bipolar cell polarity"/>
    <property type="evidence" value="ECO:0007669"/>
    <property type="project" value="TreeGrafter"/>
</dbReference>
<dbReference type="SMART" id="SM00060">
    <property type="entry name" value="FN3"/>
    <property type="match status" value="1"/>
</dbReference>
<dbReference type="Proteomes" id="UP000594262">
    <property type="component" value="Unplaced"/>
</dbReference>
<evidence type="ECO:0000259" key="2">
    <source>
        <dbReference type="PROSITE" id="PS50200"/>
    </source>
</evidence>
<sequence>MTNHRDQNNNFCISNRSIFLEDSPQLQQLELQPIGIRASSDLNNNIIDQRKSPTIYENSRATYSQPFSVKNRRNTDKSHLKTEKFVTDEILKEQSNTKNKIGKNRFKNDNSRHETSTIRHKADKSSSSKTENALSANDITLHENIRLQNDIGRNHTEKVSNTKTDNIDSNDKRKMLVATHRQSMEDDNDSSTTTNFLNPCNEDQFDEQINHAILNEKRKVFGRSLSCDVLGKRSNTLHKPLMSILTQTIPKVYKKRNLGYHYENETTGCHSNMNHVDRTVNQFHCLDITPTIAWANEEDDIINGSFRTPSIKQRAVNTTDFTPFAQVAYQPYYQQRQNIRNASRIVSDHTGHDTTDSPDSNHHLRRRASSLDFLPEAINNSKVIQQAQQQYAQQNGGTQANHNNKASSPFARTTSMSQRSPFRKKVSYQAEQADNSISGVRELRPKGLKRSKSGLDALFDAIERQEFSEVRRLITVHDVSLNELNGDSFTPLDVALMLNETDISNLLLHYGAKENPAFHEPKERTSHLESLMETAEENVNNYKTTLLNYTGDTKENERQLREWEWRLYFLRIMQNGFTNAEPPSQPPIISTAPLSSDSIVVTLNAPTSRENDTKEVITKYRVEWSKDENFNTMEGHELLEDKRHLCCTIPSLPKNTTLYVRAQSGNHKGFSMYGYPEPRSVSPSSWHELDNSLPRYHGVSDKLHHLVDDVLSVSRKQSDKSSDDGSDEDTPPCEAPPVRSPKTKNPSRKLVKSMSKYTNLIFNSAPKLLKKIKGRGIYLAALLYNTDQSKVLVTMDENLPVVECDDNHAKLFNQEFYWFSKTSCTWEDIQHMLYTSTKSHSSQSVHIRRKLLESALVLMNATGVNDLGPIHDKPFRDEHGSVLLLAVNCVKKISSSKTMTMKWIPVQKFLKKSTHSSNSDSVMVPERLIPCVQEQVCAHEGSRTKLPKGLYLGYLKLRTSMDTLSIIVPNAHTNVLPHVKIQDVPNVTKDQWQWLKSFNDINGLVSHTKESTQSESMFERRLKIAIRKLFNALNISTDVALSHRVYDQEVIELDSDVMFILIFPNEVCTPPNQSDNFSSSSAYSALPVQSFEMNNMMTYQPKLMSSYCRLSSILELENLSVQQAIRESICHDETRTLKNKQSRLSNYQQNVDDLWKVSRWIFDTLQSCQEKNLNVGVPLNTLFGVTSWCDVINNRLSLTSQASVNSIPCALSDRERDSESISSTETSNELPSPTSPSATATVTTPVSLKIYGTEEIGFQATKYTTVTVDDNTTALDIVLLAARQFLSEPESLNSEPIKELLSEKNLKNLALVVVAGSRERVLRDELHLLKLQNPWEKGTIYLRLKKEAIRATKWGLSTTV</sequence>
<name>A0A7M5USB7_9CNID</name>
<feature type="region of interest" description="Disordered" evidence="1">
    <location>
        <begin position="96"/>
        <end position="137"/>
    </location>
</feature>
<dbReference type="Gene3D" id="1.25.40.20">
    <property type="entry name" value="Ankyrin repeat-containing domain"/>
    <property type="match status" value="1"/>
</dbReference>
<dbReference type="Gene3D" id="2.60.40.10">
    <property type="entry name" value="Immunoglobulins"/>
    <property type="match status" value="1"/>
</dbReference>
<feature type="compositionally biased region" description="Polar residues" evidence="1">
    <location>
        <begin position="125"/>
        <end position="137"/>
    </location>
</feature>
<organism evidence="4 5">
    <name type="scientific">Clytia hemisphaerica</name>
    <dbReference type="NCBI Taxonomy" id="252671"/>
    <lineage>
        <taxon>Eukaryota</taxon>
        <taxon>Metazoa</taxon>
        <taxon>Cnidaria</taxon>
        <taxon>Hydrozoa</taxon>
        <taxon>Hydroidolina</taxon>
        <taxon>Leptothecata</taxon>
        <taxon>Obeliida</taxon>
        <taxon>Clytiidae</taxon>
        <taxon>Clytia</taxon>
    </lineage>
</organism>
<dbReference type="InterPro" id="IPR036116">
    <property type="entry name" value="FN3_sf"/>
</dbReference>
<dbReference type="EnsemblMetazoa" id="CLYHEMT005045.1">
    <property type="protein sequence ID" value="CLYHEMP005045.1"/>
    <property type="gene ID" value="CLYHEMG005045"/>
</dbReference>
<feature type="region of interest" description="Disordered" evidence="1">
    <location>
        <begin position="1215"/>
        <end position="1241"/>
    </location>
</feature>
<keyword evidence="5" id="KW-1185">Reference proteome</keyword>
<evidence type="ECO:0000313" key="4">
    <source>
        <dbReference type="EnsemblMetazoa" id="CLYHEMP005045.1"/>
    </source>
</evidence>
<evidence type="ECO:0000256" key="1">
    <source>
        <dbReference type="SAM" id="MobiDB-lite"/>
    </source>
</evidence>
<dbReference type="GO" id="GO:0000132">
    <property type="term" value="P:establishment of mitotic spindle orientation"/>
    <property type="evidence" value="ECO:0007669"/>
    <property type="project" value="TreeGrafter"/>
</dbReference>
<dbReference type="InterPro" id="IPR003961">
    <property type="entry name" value="FN3_dom"/>
</dbReference>